<dbReference type="Proteomes" id="UP000541610">
    <property type="component" value="Unassembled WGS sequence"/>
</dbReference>
<reference evidence="1 2" key="1">
    <citation type="submission" date="2020-04" db="EMBL/GenBank/DDBJ databases">
        <title>Perkinsus olseni comparative genomics.</title>
        <authorList>
            <person name="Bogema D.R."/>
        </authorList>
    </citation>
    <scope>NUCLEOTIDE SEQUENCE [LARGE SCALE GENOMIC DNA]</scope>
    <source>
        <strain evidence="1">00978-12</strain>
    </source>
</reference>
<evidence type="ECO:0000313" key="2">
    <source>
        <dbReference type="Proteomes" id="UP000541610"/>
    </source>
</evidence>
<protein>
    <recommendedName>
        <fullName evidence="3">Peptidase A1 domain-containing protein</fullName>
    </recommendedName>
</protein>
<comment type="caution">
    <text evidence="1">The sequence shown here is derived from an EMBL/GenBank/DDBJ whole genome shotgun (WGS) entry which is preliminary data.</text>
</comment>
<proteinExistence type="predicted"/>
<accession>A0A7J6NFX8</accession>
<dbReference type="InterPro" id="IPR021109">
    <property type="entry name" value="Peptidase_aspartic_dom_sf"/>
</dbReference>
<name>A0A7J6NFX8_PEROL</name>
<dbReference type="SUPFAM" id="SSF50630">
    <property type="entry name" value="Acid proteases"/>
    <property type="match status" value="1"/>
</dbReference>
<dbReference type="AlphaFoldDB" id="A0A7J6NFX8"/>
<gene>
    <name evidence="1" type="ORF">FOZ60_010192</name>
</gene>
<dbReference type="EMBL" id="JABANP010000410">
    <property type="protein sequence ID" value="KAF4682746.1"/>
    <property type="molecule type" value="Genomic_DNA"/>
</dbReference>
<sequence length="326" mass="36557">MAESLPYFARQREACDRWGSGCYFCTKKSPCKFKNAKEKITETFVDNSSIESLPRDGALLVHGHGLVDVNFMVSRHTVWTDKGTMPWGYFGISRSPPDVDYESLLDTLFRENVVGRLSYTLRTNTSQDANFISGNLTLGETIKESVTSEYVFTKFVFSPSHHRALSAVFVYFLRLFDEAGNPRSKEGLTRRGPGSYLAIVDTGANGIYLPQLNLVEDILMSLKVKLRQKGYDDERISLMWRREGNGFLHVKEEAVSFLPVLGLAITDGPEPLMVKIHPKHYCMKLGGGKVVVSVQYSANAGLGTPFFMAYTVHVDYADHKIALLEN</sequence>
<evidence type="ECO:0000313" key="1">
    <source>
        <dbReference type="EMBL" id="KAF4682746.1"/>
    </source>
</evidence>
<evidence type="ECO:0008006" key="3">
    <source>
        <dbReference type="Google" id="ProtNLM"/>
    </source>
</evidence>
<organism evidence="1 2">
    <name type="scientific">Perkinsus olseni</name>
    <name type="common">Perkinsus atlanticus</name>
    <dbReference type="NCBI Taxonomy" id="32597"/>
    <lineage>
        <taxon>Eukaryota</taxon>
        <taxon>Sar</taxon>
        <taxon>Alveolata</taxon>
        <taxon>Perkinsozoa</taxon>
        <taxon>Perkinsea</taxon>
        <taxon>Perkinsida</taxon>
        <taxon>Perkinsidae</taxon>
        <taxon>Perkinsus</taxon>
    </lineage>
</organism>
<dbReference type="Gene3D" id="2.40.70.10">
    <property type="entry name" value="Acid Proteases"/>
    <property type="match status" value="1"/>
</dbReference>